<sequence length="361" mass="41722">MFFMLCVVFHLIINKNYASAQSCKSFNNVNMLLYDRIGQKFYQDINGCVTRTVFGNTTVVKAFTKDQIIPKLGKDSIRHMKYLTMVSFRNCNVEEIEQTAFRNVPSLATVEISFGKLRAVPKGVFNFDLTPQLEAVKLDHNRINFIEDESFFNISSLKNVQLNNNLLERWRSEWFQNSTALEVINLAFNNLKEIPSRAFTSFTSLKDIRLDHNDISKVQRDAFKGVRTLDYLGLSHNKLTSLSDSSFPNTLRINYFRINANYLTFLSNDVLKKLAAVEISMNYNPWTCPCLERINYWLYIKNGRIKSDDKCSRSHIPVCVVPNNTETCTDEFDREAMLKYVNIIKTINMSDPVSANCMTFK</sequence>
<reference evidence="4 5" key="1">
    <citation type="journal article" date="2023" name="Insect Mol. Biol.">
        <title>Genome sequencing provides insights into the evolution of gene families encoding plant cell wall-degrading enzymes in longhorned beetles.</title>
        <authorList>
            <person name="Shin N.R."/>
            <person name="Okamura Y."/>
            <person name="Kirsch R."/>
            <person name="Pauchet Y."/>
        </authorList>
    </citation>
    <scope>NUCLEOTIDE SEQUENCE [LARGE SCALE GENOMIC DNA]</scope>
    <source>
        <strain evidence="4">EAD_L_NR</strain>
    </source>
</reference>
<keyword evidence="5" id="KW-1185">Reference proteome</keyword>
<accession>A0AAV8WDH0</accession>
<dbReference type="AlphaFoldDB" id="A0AAV8WDH0"/>
<dbReference type="SMART" id="SM00369">
    <property type="entry name" value="LRR_TYP"/>
    <property type="match status" value="6"/>
</dbReference>
<evidence type="ECO:0000313" key="4">
    <source>
        <dbReference type="EMBL" id="KAJ8924363.1"/>
    </source>
</evidence>
<keyword evidence="1" id="KW-0433">Leucine-rich repeat</keyword>
<gene>
    <name evidence="4" type="ORF">NQ315_007159</name>
</gene>
<keyword evidence="3" id="KW-0732">Signal</keyword>
<dbReference type="InterPro" id="IPR032675">
    <property type="entry name" value="LRR_dom_sf"/>
</dbReference>
<dbReference type="Pfam" id="PF13306">
    <property type="entry name" value="LRR_5"/>
    <property type="match status" value="1"/>
</dbReference>
<feature type="chain" id="PRO_5043832644" evidence="3">
    <location>
        <begin position="21"/>
        <end position="361"/>
    </location>
</feature>
<protein>
    <submittedName>
        <fullName evidence="4">Uncharacterized protein</fullName>
    </submittedName>
</protein>
<evidence type="ECO:0000256" key="1">
    <source>
        <dbReference type="ARBA" id="ARBA00022614"/>
    </source>
</evidence>
<dbReference type="PROSITE" id="PS51450">
    <property type="entry name" value="LRR"/>
    <property type="match status" value="1"/>
</dbReference>
<feature type="signal peptide" evidence="3">
    <location>
        <begin position="1"/>
        <end position="20"/>
    </location>
</feature>
<dbReference type="SUPFAM" id="SSF52058">
    <property type="entry name" value="L domain-like"/>
    <property type="match status" value="1"/>
</dbReference>
<dbReference type="InterPro" id="IPR003591">
    <property type="entry name" value="Leu-rich_rpt_typical-subtyp"/>
</dbReference>
<dbReference type="Gene3D" id="3.80.10.10">
    <property type="entry name" value="Ribonuclease Inhibitor"/>
    <property type="match status" value="1"/>
</dbReference>
<dbReference type="EMBL" id="JANEYG010000003">
    <property type="protein sequence ID" value="KAJ8924363.1"/>
    <property type="molecule type" value="Genomic_DNA"/>
</dbReference>
<dbReference type="InterPro" id="IPR026906">
    <property type="entry name" value="LRR_5"/>
</dbReference>
<proteinExistence type="predicted"/>
<evidence type="ECO:0000256" key="2">
    <source>
        <dbReference type="ARBA" id="ARBA00022737"/>
    </source>
</evidence>
<comment type="caution">
    <text evidence="4">The sequence shown here is derived from an EMBL/GenBank/DDBJ whole genome shotgun (WGS) entry which is preliminary data.</text>
</comment>
<name>A0AAV8WDH0_9CUCU</name>
<evidence type="ECO:0000256" key="3">
    <source>
        <dbReference type="SAM" id="SignalP"/>
    </source>
</evidence>
<organism evidence="4 5">
    <name type="scientific">Exocentrus adspersus</name>
    <dbReference type="NCBI Taxonomy" id="1586481"/>
    <lineage>
        <taxon>Eukaryota</taxon>
        <taxon>Metazoa</taxon>
        <taxon>Ecdysozoa</taxon>
        <taxon>Arthropoda</taxon>
        <taxon>Hexapoda</taxon>
        <taxon>Insecta</taxon>
        <taxon>Pterygota</taxon>
        <taxon>Neoptera</taxon>
        <taxon>Endopterygota</taxon>
        <taxon>Coleoptera</taxon>
        <taxon>Polyphaga</taxon>
        <taxon>Cucujiformia</taxon>
        <taxon>Chrysomeloidea</taxon>
        <taxon>Cerambycidae</taxon>
        <taxon>Lamiinae</taxon>
        <taxon>Acanthocinini</taxon>
        <taxon>Exocentrus</taxon>
    </lineage>
</organism>
<evidence type="ECO:0000313" key="5">
    <source>
        <dbReference type="Proteomes" id="UP001159042"/>
    </source>
</evidence>
<keyword evidence="2" id="KW-0677">Repeat</keyword>
<dbReference type="PANTHER" id="PTHR45712">
    <property type="entry name" value="AGAP008170-PA"/>
    <property type="match status" value="1"/>
</dbReference>
<dbReference type="PANTHER" id="PTHR45712:SF22">
    <property type="entry name" value="INSULIN-LIKE GROWTH FACTOR-BINDING PROTEIN COMPLEX ACID LABILE SUBUNIT"/>
    <property type="match status" value="1"/>
</dbReference>
<dbReference type="InterPro" id="IPR001611">
    <property type="entry name" value="Leu-rich_rpt"/>
</dbReference>
<dbReference type="Proteomes" id="UP001159042">
    <property type="component" value="Unassembled WGS sequence"/>
</dbReference>
<dbReference type="InterPro" id="IPR050333">
    <property type="entry name" value="SLRP"/>
</dbReference>